<feature type="domain" description="C4-type zinc ribbon" evidence="2">
    <location>
        <begin position="203"/>
        <end position="235"/>
    </location>
</feature>
<evidence type="ECO:0000256" key="1">
    <source>
        <dbReference type="SAM" id="Coils"/>
    </source>
</evidence>
<dbReference type="PANTHER" id="PTHR39082">
    <property type="entry name" value="PHOSPHOLIPASE C-BETA-2-RELATED"/>
    <property type="match status" value="1"/>
</dbReference>
<dbReference type="AlphaFoldDB" id="A0A3B1DII6"/>
<name>A0A3B1DII6_9ZZZZ</name>
<reference evidence="3" key="1">
    <citation type="submission" date="2018-06" db="EMBL/GenBank/DDBJ databases">
        <authorList>
            <person name="Zhirakovskaya E."/>
        </authorList>
    </citation>
    <scope>NUCLEOTIDE SEQUENCE</scope>
</reference>
<dbReference type="PANTHER" id="PTHR39082:SF1">
    <property type="entry name" value="SCAVENGER RECEPTOR CLASS A MEMBER 3"/>
    <property type="match status" value="1"/>
</dbReference>
<protein>
    <recommendedName>
        <fullName evidence="2">C4-type zinc ribbon domain-containing protein</fullName>
    </recommendedName>
</protein>
<feature type="coiled-coil region" evidence="1">
    <location>
        <begin position="37"/>
        <end position="85"/>
    </location>
</feature>
<dbReference type="EMBL" id="UOGJ01000100">
    <property type="protein sequence ID" value="VAX36583.1"/>
    <property type="molecule type" value="Genomic_DNA"/>
</dbReference>
<keyword evidence="1" id="KW-0175">Coiled coil</keyword>
<sequence>MPEVSIKNQVEKLIELQKVDTEVYVFDVELQKKPEKIAELQTEFEEKKAHLHALEGKLKDIQLKRKEQELELKEREDHIAKSNAQLSLIKTNREYTAKIGEIEGLKADMSVIEEKILNDYEEVDAVLKVIEQEKEVVAQEEKKFLENKVKIEEEIKVVIEDSKELREHRKQMLEGIDPNYLARYDRLLKHKEGIAIVPVNGSSCGGCFMNVTQQMFNEIKIQDHLVECEMCSRILYLEDEG</sequence>
<dbReference type="Gene3D" id="1.10.287.1490">
    <property type="match status" value="1"/>
</dbReference>
<organism evidence="3">
    <name type="scientific">hydrothermal vent metagenome</name>
    <dbReference type="NCBI Taxonomy" id="652676"/>
    <lineage>
        <taxon>unclassified sequences</taxon>
        <taxon>metagenomes</taxon>
        <taxon>ecological metagenomes</taxon>
    </lineage>
</organism>
<evidence type="ECO:0000313" key="3">
    <source>
        <dbReference type="EMBL" id="VAX36583.1"/>
    </source>
</evidence>
<dbReference type="InterPro" id="IPR052376">
    <property type="entry name" value="Oxidative_Scav/Glycosyltrans"/>
</dbReference>
<proteinExistence type="predicted"/>
<dbReference type="InterPro" id="IPR003743">
    <property type="entry name" value="Zf-RING_7"/>
</dbReference>
<gene>
    <name evidence="3" type="ORF">MNBD_UNCLBAC01-1969</name>
</gene>
<evidence type="ECO:0000259" key="2">
    <source>
        <dbReference type="Pfam" id="PF02591"/>
    </source>
</evidence>
<accession>A0A3B1DII6</accession>
<dbReference type="Pfam" id="PF02591">
    <property type="entry name" value="Zn_ribbon_9"/>
    <property type="match status" value="1"/>
</dbReference>